<keyword evidence="2" id="KW-1185">Reference proteome</keyword>
<evidence type="ECO:0000313" key="1">
    <source>
        <dbReference type="EMBL" id="TWL42853.1"/>
    </source>
</evidence>
<gene>
    <name evidence="1" type="ORF">CHCC15381_1955</name>
</gene>
<sequence>MKERSLQKKRSFCLFLNKAENRQNKHNDQLLLSALSLFIQRH</sequence>
<proteinExistence type="predicted"/>
<protein>
    <submittedName>
        <fullName evidence="1">Uncharacterized protein</fullName>
    </submittedName>
</protein>
<comment type="caution">
    <text evidence="1">The sequence shown here is derived from an EMBL/GenBank/DDBJ whole genome shotgun (WGS) entry which is preliminary data.</text>
</comment>
<organism evidence="1 2">
    <name type="scientific">Bacillus paralicheniformis</name>
    <dbReference type="NCBI Taxonomy" id="1648923"/>
    <lineage>
        <taxon>Bacteria</taxon>
        <taxon>Bacillati</taxon>
        <taxon>Bacillota</taxon>
        <taxon>Bacilli</taxon>
        <taxon>Bacillales</taxon>
        <taxon>Bacillaceae</taxon>
        <taxon>Bacillus</taxon>
    </lineage>
</organism>
<accession>A0ABY3FZI8</accession>
<name>A0ABY3FZI8_9BACI</name>
<reference evidence="1 2" key="1">
    <citation type="submission" date="2019-06" db="EMBL/GenBank/DDBJ databases">
        <title>Genome sequence analysis of &gt;100 Bacillus licheniformis strains suggests intrinsic resistance to this species.</title>
        <authorList>
            <person name="Wels M."/>
            <person name="Siezen R.J."/>
            <person name="Johansen E."/>
            <person name="Stuer-Lauridsen B."/>
            <person name="Bjerre K."/>
            <person name="Nielsen B.K.K."/>
        </authorList>
    </citation>
    <scope>NUCLEOTIDE SEQUENCE [LARGE SCALE GENOMIC DNA]</scope>
    <source>
        <strain evidence="1 2">BAC-15381</strain>
    </source>
</reference>
<dbReference type="Proteomes" id="UP000429980">
    <property type="component" value="Unassembled WGS sequence"/>
</dbReference>
<dbReference type="EMBL" id="NILF01000017">
    <property type="protein sequence ID" value="TWL42853.1"/>
    <property type="molecule type" value="Genomic_DNA"/>
</dbReference>
<evidence type="ECO:0000313" key="2">
    <source>
        <dbReference type="Proteomes" id="UP000429980"/>
    </source>
</evidence>